<proteinExistence type="predicted"/>
<evidence type="ECO:0000313" key="1">
    <source>
        <dbReference type="EMBL" id="CAH6721901.1"/>
    </source>
</evidence>
<sequence length="265" mass="30445">MYPNPLKAVIRNLTENVVIASTPFTRMSILNFGARMTLFKYDNEIIVWSAIPYGDEVVRALKQLNGTEDNFNVTHIIIPDSVHTMAVDSFRKPFPKIKVIGMDGLKTKVDYVIDDKLANKLIDKSVLASMGVESPAVLNNFEFVYIPQHQNRELLMFDKNSKFLCQADLLLMLGPSNNKLEQYSEELGYKKDFNPHGGLSYLTRFSHPDSKRFKNLVNKITKTNLPEVKESLKIIYNWDFTSIIPCHGNVEEDGKSYFKKYFDFL</sequence>
<keyword evidence="2" id="KW-1185">Reference proteome</keyword>
<organism evidence="1 2">
    <name type="scientific">[Candida] jaroonii</name>
    <dbReference type="NCBI Taxonomy" id="467808"/>
    <lineage>
        <taxon>Eukaryota</taxon>
        <taxon>Fungi</taxon>
        <taxon>Dikarya</taxon>
        <taxon>Ascomycota</taxon>
        <taxon>Saccharomycotina</taxon>
        <taxon>Pichiomycetes</taxon>
        <taxon>Debaryomycetaceae</taxon>
        <taxon>Yamadazyma</taxon>
    </lineage>
</organism>
<comment type="caution">
    <text evidence="1">The sequence shown here is derived from an EMBL/GenBank/DDBJ whole genome shotgun (WGS) entry which is preliminary data.</text>
</comment>
<name>A0ACA9YB23_9ASCO</name>
<protein>
    <submittedName>
        <fullName evidence="1">Uncharacterized protein</fullName>
    </submittedName>
</protein>
<evidence type="ECO:0000313" key="2">
    <source>
        <dbReference type="Proteomes" id="UP001152531"/>
    </source>
</evidence>
<accession>A0ACA9YB23</accession>
<dbReference type="Proteomes" id="UP001152531">
    <property type="component" value="Unassembled WGS sequence"/>
</dbReference>
<reference evidence="1" key="1">
    <citation type="submission" date="2022-06" db="EMBL/GenBank/DDBJ databases">
        <authorList>
            <person name="Legras J.-L."/>
            <person name="Devillers H."/>
            <person name="Grondin C."/>
        </authorList>
    </citation>
    <scope>NUCLEOTIDE SEQUENCE</scope>
    <source>
        <strain evidence="1">CLIB 1444</strain>
    </source>
</reference>
<gene>
    <name evidence="1" type="ORF">CLIB1444_07S05006</name>
</gene>
<dbReference type="EMBL" id="CALSDN010000007">
    <property type="protein sequence ID" value="CAH6721901.1"/>
    <property type="molecule type" value="Genomic_DNA"/>
</dbReference>